<accession>A0AAW1UJJ2</accession>
<organism evidence="2 3">
    <name type="scientific">Henosepilachna vigintioctopunctata</name>
    <dbReference type="NCBI Taxonomy" id="420089"/>
    <lineage>
        <taxon>Eukaryota</taxon>
        <taxon>Metazoa</taxon>
        <taxon>Ecdysozoa</taxon>
        <taxon>Arthropoda</taxon>
        <taxon>Hexapoda</taxon>
        <taxon>Insecta</taxon>
        <taxon>Pterygota</taxon>
        <taxon>Neoptera</taxon>
        <taxon>Endopterygota</taxon>
        <taxon>Coleoptera</taxon>
        <taxon>Polyphaga</taxon>
        <taxon>Cucujiformia</taxon>
        <taxon>Coccinelloidea</taxon>
        <taxon>Coccinellidae</taxon>
        <taxon>Epilachninae</taxon>
        <taxon>Epilachnini</taxon>
        <taxon>Henosepilachna</taxon>
    </lineage>
</organism>
<keyword evidence="1" id="KW-0732">Signal</keyword>
<dbReference type="AlphaFoldDB" id="A0AAW1UJJ2"/>
<comment type="caution">
    <text evidence="2">The sequence shown here is derived from an EMBL/GenBank/DDBJ whole genome shotgun (WGS) entry which is preliminary data.</text>
</comment>
<evidence type="ECO:0000313" key="2">
    <source>
        <dbReference type="EMBL" id="KAK9879569.1"/>
    </source>
</evidence>
<dbReference type="Proteomes" id="UP001431783">
    <property type="component" value="Unassembled WGS sequence"/>
</dbReference>
<proteinExistence type="predicted"/>
<dbReference type="EMBL" id="JARQZJ010000062">
    <property type="protein sequence ID" value="KAK9879569.1"/>
    <property type="molecule type" value="Genomic_DNA"/>
</dbReference>
<reference evidence="2 3" key="1">
    <citation type="submission" date="2023-03" db="EMBL/GenBank/DDBJ databases">
        <title>Genome insight into feeding habits of ladybird beetles.</title>
        <authorList>
            <person name="Li H.-S."/>
            <person name="Huang Y.-H."/>
            <person name="Pang H."/>
        </authorList>
    </citation>
    <scope>NUCLEOTIDE SEQUENCE [LARGE SCALE GENOMIC DNA]</scope>
    <source>
        <strain evidence="2">SYSU_2023b</strain>
        <tissue evidence="2">Whole body</tissue>
    </source>
</reference>
<sequence length="234" mass="26667">MILLLLVVISHSELVVSRTRDSRRHSNINSFMANLPSLSLGYISELAIPSMKLPPSINPSKILGTKVIKIVTTYVYQNPVCMKISGKKPLCRKENSNQTTNLKYQNSIDELNLDHNDPTVINDKNYKSSTKNDLGIYVEGSEYTGLGSHHYNTPELSSINELLIEDRLNDLEVILPHYKRRRIYETSTLTVTRVKHDNKITATLLVKNCVPQGYPLCPTKPKKRKSKMEEWTQK</sequence>
<name>A0AAW1UJJ2_9CUCU</name>
<protein>
    <submittedName>
        <fullName evidence="2">Uncharacterized protein</fullName>
    </submittedName>
</protein>
<feature type="signal peptide" evidence="1">
    <location>
        <begin position="1"/>
        <end position="17"/>
    </location>
</feature>
<evidence type="ECO:0000256" key="1">
    <source>
        <dbReference type="SAM" id="SignalP"/>
    </source>
</evidence>
<gene>
    <name evidence="2" type="ORF">WA026_006637</name>
</gene>
<evidence type="ECO:0000313" key="3">
    <source>
        <dbReference type="Proteomes" id="UP001431783"/>
    </source>
</evidence>
<feature type="chain" id="PRO_5043519917" evidence="1">
    <location>
        <begin position="18"/>
        <end position="234"/>
    </location>
</feature>
<keyword evidence="3" id="KW-1185">Reference proteome</keyword>